<accession>A0A382DKH8</accession>
<name>A0A382DKH8_9ZZZZ</name>
<dbReference type="EMBL" id="UINC01039875">
    <property type="protein sequence ID" value="SVB38986.1"/>
    <property type="molecule type" value="Genomic_DNA"/>
</dbReference>
<sequence>MMDPAELVLAYSSSTTGASSLAAS</sequence>
<gene>
    <name evidence="1" type="ORF">METZ01_LOCUS191840</name>
</gene>
<evidence type="ECO:0000313" key="1">
    <source>
        <dbReference type="EMBL" id="SVB38986.1"/>
    </source>
</evidence>
<proteinExistence type="predicted"/>
<protein>
    <submittedName>
        <fullName evidence="1">Uncharacterized protein</fullName>
    </submittedName>
</protein>
<dbReference type="AlphaFoldDB" id="A0A382DKH8"/>
<reference evidence="1" key="1">
    <citation type="submission" date="2018-05" db="EMBL/GenBank/DDBJ databases">
        <authorList>
            <person name="Lanie J.A."/>
            <person name="Ng W.-L."/>
            <person name="Kazmierczak K.M."/>
            <person name="Andrzejewski T.M."/>
            <person name="Davidsen T.M."/>
            <person name="Wayne K.J."/>
            <person name="Tettelin H."/>
            <person name="Glass J.I."/>
            <person name="Rusch D."/>
            <person name="Podicherti R."/>
            <person name="Tsui H.-C.T."/>
            <person name="Winkler M.E."/>
        </authorList>
    </citation>
    <scope>NUCLEOTIDE SEQUENCE</scope>
</reference>
<organism evidence="1">
    <name type="scientific">marine metagenome</name>
    <dbReference type="NCBI Taxonomy" id="408172"/>
    <lineage>
        <taxon>unclassified sequences</taxon>
        <taxon>metagenomes</taxon>
        <taxon>ecological metagenomes</taxon>
    </lineage>
</organism>